<dbReference type="RefSeq" id="WP_168803077.1">
    <property type="nucleotide sequence ID" value="NZ_CP051205.1"/>
</dbReference>
<protein>
    <submittedName>
        <fullName evidence="1">Uncharacterized protein</fullName>
    </submittedName>
</protein>
<evidence type="ECO:0000313" key="2">
    <source>
        <dbReference type="Proteomes" id="UP000502421"/>
    </source>
</evidence>
<reference evidence="2" key="1">
    <citation type="submission" date="2020-04" db="EMBL/GenBank/DDBJ databases">
        <authorList>
            <person name="Kittiwongwattana C."/>
        </authorList>
    </citation>
    <scope>NUCLEOTIDE SEQUENCE [LARGE SCALE GENOMIC DNA]</scope>
    <source>
        <strain evidence="2">1310</strain>
    </source>
</reference>
<evidence type="ECO:0000313" key="1">
    <source>
        <dbReference type="EMBL" id="QJB30799.1"/>
    </source>
</evidence>
<dbReference type="AlphaFoldDB" id="A0AAE6ZDR8"/>
<name>A0AAE6ZDR8_9BACT</name>
<dbReference type="EMBL" id="CP051205">
    <property type="protein sequence ID" value="QJB30799.1"/>
    <property type="molecule type" value="Genomic_DNA"/>
</dbReference>
<proteinExistence type="predicted"/>
<dbReference type="Proteomes" id="UP000502421">
    <property type="component" value="Chromosome"/>
</dbReference>
<dbReference type="KEGG" id="coy:HF329_05595"/>
<sequence length="165" mass="19100">MRILLVFIYLLLFGINFSCGSPNLVEKKQSIDTSGVYGGCSLFVKAISTKDTSLFYKVVDGEKLVAYLNKKHPHDLINKQDLFFPFFFVFSPLKIRKDFLILKRDKDLFRMFKIERVDYLPGDEVKVDVSWITTMSTDSQQISLTLVKEVEEWKVVGADWKELGK</sequence>
<organism evidence="1 2">
    <name type="scientific">Chitinophaga oryzae</name>
    <dbReference type="NCBI Taxonomy" id="2725414"/>
    <lineage>
        <taxon>Bacteria</taxon>
        <taxon>Pseudomonadati</taxon>
        <taxon>Bacteroidota</taxon>
        <taxon>Chitinophagia</taxon>
        <taxon>Chitinophagales</taxon>
        <taxon>Chitinophagaceae</taxon>
        <taxon>Chitinophaga</taxon>
    </lineage>
</organism>
<accession>A0AAE6ZDR8</accession>
<gene>
    <name evidence="1" type="ORF">HF329_05595</name>
</gene>